<dbReference type="GO" id="GO:0046872">
    <property type="term" value="F:metal ion binding"/>
    <property type="evidence" value="ECO:0007669"/>
    <property type="project" value="UniProtKB-KW"/>
</dbReference>
<feature type="domain" description="Fe2OG dioxygenase" evidence="4">
    <location>
        <begin position="189"/>
        <end position="312"/>
    </location>
</feature>
<organism evidence="5 6">
    <name type="scientific">Cladonia borealis</name>
    <dbReference type="NCBI Taxonomy" id="184061"/>
    <lineage>
        <taxon>Eukaryota</taxon>
        <taxon>Fungi</taxon>
        <taxon>Dikarya</taxon>
        <taxon>Ascomycota</taxon>
        <taxon>Pezizomycotina</taxon>
        <taxon>Lecanoromycetes</taxon>
        <taxon>OSLEUM clade</taxon>
        <taxon>Lecanoromycetidae</taxon>
        <taxon>Lecanorales</taxon>
        <taxon>Lecanorineae</taxon>
        <taxon>Cladoniaceae</taxon>
        <taxon>Cladonia</taxon>
    </lineage>
</organism>
<dbReference type="GO" id="GO:0044283">
    <property type="term" value="P:small molecule biosynthetic process"/>
    <property type="evidence" value="ECO:0007669"/>
    <property type="project" value="UniProtKB-ARBA"/>
</dbReference>
<sequence>MPGILSEPQPSPFHIPSIDITPYIEDPTSPAAQAVIDSIRTACLSTGFFQLFGHGVPRSLQSNVFSAASKFFALPESAKLPISLCPRTQYRGYNKFASQSYGDDVLPDLKEGFFFGADLEPSHPHVLENRYYAHPNLWPPEDLLPKSEFKDPLMEYYNAMLRLSNTVFDLVAATFPPGSRSLDEFRKDIVCPVRLLHYPPTPNFIPNDGSTANISTSDNNKSRNQKPQFGASAHTDFNSITLLLQDEHEGLEVFDRGSQTWNLVPPNKDAYVVNLGHLMSKLTDGVYKSSLHRVVNRNPNEDRMSVVFFNVGNVDYEIRPLWGGGEGKEMGMTVEEWMLSRMKFAYERHAKAEEPKPELEPTV</sequence>
<evidence type="ECO:0000259" key="4">
    <source>
        <dbReference type="PROSITE" id="PS51471"/>
    </source>
</evidence>
<keyword evidence="2" id="KW-0479">Metal-binding</keyword>
<dbReference type="Proteomes" id="UP001166286">
    <property type="component" value="Unassembled WGS sequence"/>
</dbReference>
<keyword evidence="2" id="KW-0408">Iron</keyword>
<dbReference type="InterPro" id="IPR044861">
    <property type="entry name" value="IPNS-like_FE2OG_OXY"/>
</dbReference>
<dbReference type="InterPro" id="IPR027443">
    <property type="entry name" value="IPNS-like_sf"/>
</dbReference>
<protein>
    <recommendedName>
        <fullName evidence="4">Fe2OG dioxygenase domain-containing protein</fullName>
    </recommendedName>
</protein>
<dbReference type="GO" id="GO:0016491">
    <property type="term" value="F:oxidoreductase activity"/>
    <property type="evidence" value="ECO:0007669"/>
    <property type="project" value="UniProtKB-KW"/>
</dbReference>
<dbReference type="InterPro" id="IPR050231">
    <property type="entry name" value="Iron_ascorbate_oxido_reductase"/>
</dbReference>
<evidence type="ECO:0000256" key="1">
    <source>
        <dbReference type="ARBA" id="ARBA00008056"/>
    </source>
</evidence>
<gene>
    <name evidence="5" type="ORF">JMJ35_007834</name>
</gene>
<evidence type="ECO:0000313" key="6">
    <source>
        <dbReference type="Proteomes" id="UP001166286"/>
    </source>
</evidence>
<dbReference type="InterPro" id="IPR026992">
    <property type="entry name" value="DIOX_N"/>
</dbReference>
<dbReference type="InterPro" id="IPR005123">
    <property type="entry name" value="Oxoglu/Fe-dep_dioxygenase_dom"/>
</dbReference>
<feature type="compositionally biased region" description="Polar residues" evidence="3">
    <location>
        <begin position="208"/>
        <end position="219"/>
    </location>
</feature>
<keyword evidence="2" id="KW-0560">Oxidoreductase</keyword>
<evidence type="ECO:0000313" key="5">
    <source>
        <dbReference type="EMBL" id="KAK0509440.1"/>
    </source>
</evidence>
<reference evidence="5" key="1">
    <citation type="submission" date="2023-03" db="EMBL/GenBank/DDBJ databases">
        <title>Complete genome of Cladonia borealis.</title>
        <authorList>
            <person name="Park H."/>
        </authorList>
    </citation>
    <scope>NUCLEOTIDE SEQUENCE</scope>
    <source>
        <strain evidence="5">ANT050790</strain>
    </source>
</reference>
<dbReference type="PANTHER" id="PTHR47990">
    <property type="entry name" value="2-OXOGLUTARATE (2OG) AND FE(II)-DEPENDENT OXYGENASE SUPERFAMILY PROTEIN-RELATED"/>
    <property type="match status" value="1"/>
</dbReference>
<comment type="similarity">
    <text evidence="1 2">Belongs to the iron/ascorbate-dependent oxidoreductase family.</text>
</comment>
<dbReference type="EMBL" id="JAFEKC020000018">
    <property type="protein sequence ID" value="KAK0509440.1"/>
    <property type="molecule type" value="Genomic_DNA"/>
</dbReference>
<dbReference type="Pfam" id="PF14226">
    <property type="entry name" value="DIOX_N"/>
    <property type="match status" value="1"/>
</dbReference>
<dbReference type="PRINTS" id="PR00682">
    <property type="entry name" value="IPNSYNTHASE"/>
</dbReference>
<evidence type="ECO:0000256" key="2">
    <source>
        <dbReference type="RuleBase" id="RU003682"/>
    </source>
</evidence>
<name>A0AA39QUI8_9LECA</name>
<dbReference type="AlphaFoldDB" id="A0AA39QUI8"/>
<feature type="region of interest" description="Disordered" evidence="3">
    <location>
        <begin position="204"/>
        <end position="231"/>
    </location>
</feature>
<dbReference type="Gene3D" id="2.60.120.330">
    <property type="entry name" value="B-lactam Antibiotic, Isopenicillin N Synthase, Chain"/>
    <property type="match status" value="1"/>
</dbReference>
<dbReference type="Pfam" id="PF03171">
    <property type="entry name" value="2OG-FeII_Oxy"/>
    <property type="match status" value="1"/>
</dbReference>
<accession>A0AA39QUI8</accession>
<evidence type="ECO:0000256" key="3">
    <source>
        <dbReference type="SAM" id="MobiDB-lite"/>
    </source>
</evidence>
<keyword evidence="6" id="KW-1185">Reference proteome</keyword>
<dbReference type="PROSITE" id="PS51471">
    <property type="entry name" value="FE2OG_OXY"/>
    <property type="match status" value="1"/>
</dbReference>
<dbReference type="SUPFAM" id="SSF51197">
    <property type="entry name" value="Clavaminate synthase-like"/>
    <property type="match status" value="1"/>
</dbReference>
<proteinExistence type="inferred from homology"/>
<comment type="caution">
    <text evidence="5">The sequence shown here is derived from an EMBL/GenBank/DDBJ whole genome shotgun (WGS) entry which is preliminary data.</text>
</comment>